<dbReference type="Gene3D" id="3.40.50.1010">
    <property type="entry name" value="5'-nuclease"/>
    <property type="match status" value="1"/>
</dbReference>
<dbReference type="OrthoDB" id="2959108at2759"/>
<dbReference type="STRING" id="984485.A0A1E4RES4"/>
<sequence length="835" mass="95415">MAIEGLWNILKDAFGERVSMPVLVSQFIEVHKRTPRLAIDAYDMIFSSSQSGDIESYESYNHILRNFMAKLMYLTSLNVSYIVVFDGCLKPQKLRNNPAESFNGLEGRFSEQYHKEWEEFSKMDRKDYSEGSDLIDIIKLKLQSHKIDYIQSPGEAEAECSILQRTGIVDYVISDDGDCFVFGTTKLLRNFRKSIDDYLEAMAKEYYVTPITLDDIKAKFGLDTHRLVLIAAIGTGDYSKGVAQVGSKRAMKIAQCGTPFAEYHTGSPSKIELKERKRQNKHDQGPLPDFTKLFIKCFYKQTDGGKVFDIWSNIRSFEERRLALISFNSLLNSYIKTRSREIFGRKFETKETLFIIDYFAMVYLFPLVSPSLYKFLPGSLSFGECLAISNDIQVPYDNTILLTQESVPRMNSVYEVPERDIGILELQFMNSSDPESKLKVIFNNFNSYSDDHLLDTDQLGLPDTFDYNVKNIIVKLLSNLKVRTDLKEFVSITRMKSENGIQLLMVKYPKFLKEKVYPKSINEDEPQKSPESKDLMEYTWLPLNLIYLVNKEIVEKFIDNSSAETSLRKKNVPRQKQTLDSFGKFPASPTKRSNKSISSSINLFSSSPLKLNLQASPSKRSLPNSPTRNRKRNSLTLDPNQKPVTSYFTDANPFIDKHDLERNNPLFLSLSDSDTDEDTYQGRKRSTRRLMTDRRVLNRPPPLLQHNSSLEPPSPSKKSPSKRRTTDLSKSFHGSPSKKSRTHPYLSSPDLKLSMQKSSPKSHKSNTSAKDEIIEISDTTLDKSDLDTNNEPSIQEILQDHYVESKAEPTAKADNKVGTDILDKLMDISETSFSD</sequence>
<dbReference type="GeneID" id="30996351"/>
<organism evidence="3 4">
    <name type="scientific">Hyphopichia burtonii NRRL Y-1933</name>
    <dbReference type="NCBI Taxonomy" id="984485"/>
    <lineage>
        <taxon>Eukaryota</taxon>
        <taxon>Fungi</taxon>
        <taxon>Dikarya</taxon>
        <taxon>Ascomycota</taxon>
        <taxon>Saccharomycotina</taxon>
        <taxon>Pichiomycetes</taxon>
        <taxon>Debaryomycetaceae</taxon>
        <taxon>Hyphopichia</taxon>
    </lineage>
</organism>
<dbReference type="GO" id="GO:0005737">
    <property type="term" value="C:cytoplasm"/>
    <property type="evidence" value="ECO:0007669"/>
    <property type="project" value="TreeGrafter"/>
</dbReference>
<feature type="compositionally biased region" description="Polar residues" evidence="1">
    <location>
        <begin position="634"/>
        <end position="649"/>
    </location>
</feature>
<dbReference type="GO" id="GO:0017108">
    <property type="term" value="F:5'-flap endonuclease activity"/>
    <property type="evidence" value="ECO:0007669"/>
    <property type="project" value="TreeGrafter"/>
</dbReference>
<name>A0A1E4RES4_9ASCO</name>
<evidence type="ECO:0000313" key="3">
    <source>
        <dbReference type="EMBL" id="ODV65767.1"/>
    </source>
</evidence>
<dbReference type="Proteomes" id="UP000095085">
    <property type="component" value="Unassembled WGS sequence"/>
</dbReference>
<feature type="region of interest" description="Disordered" evidence="1">
    <location>
        <begin position="612"/>
        <end position="649"/>
    </location>
</feature>
<dbReference type="GO" id="GO:0006974">
    <property type="term" value="P:DNA damage response"/>
    <property type="evidence" value="ECO:0007669"/>
    <property type="project" value="UniProtKB-ARBA"/>
</dbReference>
<dbReference type="PANTHER" id="PTHR11081">
    <property type="entry name" value="FLAP ENDONUCLEASE FAMILY MEMBER"/>
    <property type="match status" value="1"/>
</dbReference>
<feature type="region of interest" description="Disordered" evidence="1">
    <location>
        <begin position="565"/>
        <end position="598"/>
    </location>
</feature>
<dbReference type="GO" id="GO:0008409">
    <property type="term" value="F:5'-3' exonuclease activity"/>
    <property type="evidence" value="ECO:0007669"/>
    <property type="project" value="TreeGrafter"/>
</dbReference>
<dbReference type="EMBL" id="KV454544">
    <property type="protein sequence ID" value="ODV65767.1"/>
    <property type="molecule type" value="Genomic_DNA"/>
</dbReference>
<reference evidence="4" key="1">
    <citation type="submission" date="2016-05" db="EMBL/GenBank/DDBJ databases">
        <title>Comparative genomics of biotechnologically important yeasts.</title>
        <authorList>
            <consortium name="DOE Joint Genome Institute"/>
            <person name="Riley R."/>
            <person name="Haridas S."/>
            <person name="Wolfe K.H."/>
            <person name="Lopes M.R."/>
            <person name="Hittinger C.T."/>
            <person name="Goker M."/>
            <person name="Salamov A."/>
            <person name="Wisecaver J."/>
            <person name="Long T.M."/>
            <person name="Aerts A.L."/>
            <person name="Barry K."/>
            <person name="Choi C."/>
            <person name="Clum A."/>
            <person name="Coughlan A.Y."/>
            <person name="Deshpande S."/>
            <person name="Douglass A.P."/>
            <person name="Hanson S.J."/>
            <person name="Klenk H.-P."/>
            <person name="Labutti K."/>
            <person name="Lapidus A."/>
            <person name="Lindquist E."/>
            <person name="Lipzen A."/>
            <person name="Meier-Kolthoff J.P."/>
            <person name="Ohm R.A."/>
            <person name="Otillar R.P."/>
            <person name="Pangilinan J."/>
            <person name="Peng Y."/>
            <person name="Rokas A."/>
            <person name="Rosa C.A."/>
            <person name="Scheuner C."/>
            <person name="Sibirny A.A."/>
            <person name="Slot J.C."/>
            <person name="Stielow J.B."/>
            <person name="Sun H."/>
            <person name="Kurtzman C.P."/>
            <person name="Blackwell M."/>
            <person name="Grigoriev I.V."/>
            <person name="Jeffries T.W."/>
        </authorList>
    </citation>
    <scope>NUCLEOTIDE SEQUENCE [LARGE SCALE GENOMIC DNA]</scope>
    <source>
        <strain evidence="4">NRRL Y-1933</strain>
    </source>
</reference>
<feature type="domain" description="XPG-I" evidence="2">
    <location>
        <begin position="143"/>
        <end position="222"/>
    </location>
</feature>
<dbReference type="SUPFAM" id="SSF88723">
    <property type="entry name" value="PIN domain-like"/>
    <property type="match status" value="1"/>
</dbReference>
<proteinExistence type="predicted"/>
<feature type="compositionally biased region" description="Polar residues" evidence="1">
    <location>
        <begin position="613"/>
        <end position="627"/>
    </location>
</feature>
<dbReference type="AlphaFoldDB" id="A0A1E4RES4"/>
<evidence type="ECO:0000259" key="2">
    <source>
        <dbReference type="SMART" id="SM00484"/>
    </source>
</evidence>
<gene>
    <name evidence="3" type="ORF">HYPBUDRAFT_153916</name>
</gene>
<feature type="region of interest" description="Disordered" evidence="1">
    <location>
        <begin position="667"/>
        <end position="770"/>
    </location>
</feature>
<dbReference type="CDD" id="cd09870">
    <property type="entry name" value="PIN_YEN1"/>
    <property type="match status" value="1"/>
</dbReference>
<dbReference type="InterPro" id="IPR006084">
    <property type="entry name" value="XPG/Rad2"/>
</dbReference>
<keyword evidence="4" id="KW-1185">Reference proteome</keyword>
<dbReference type="RefSeq" id="XP_020074834.1">
    <property type="nucleotide sequence ID" value="XM_020221802.1"/>
</dbReference>
<protein>
    <recommendedName>
        <fullName evidence="2">XPG-I domain-containing protein</fullName>
    </recommendedName>
</protein>
<feature type="compositionally biased region" description="Low complexity" evidence="1">
    <location>
        <begin position="588"/>
        <end position="598"/>
    </location>
</feature>
<evidence type="ECO:0000313" key="4">
    <source>
        <dbReference type="Proteomes" id="UP000095085"/>
    </source>
</evidence>
<accession>A0A1E4RES4</accession>
<dbReference type="Pfam" id="PF00867">
    <property type="entry name" value="XPG_I"/>
    <property type="match status" value="1"/>
</dbReference>
<dbReference type="PRINTS" id="PR00853">
    <property type="entry name" value="XPGRADSUPER"/>
</dbReference>
<dbReference type="PANTHER" id="PTHR11081:SF72">
    <property type="entry name" value="HOLLIDAY JUNCTION RESOLVASE YEN1"/>
    <property type="match status" value="1"/>
</dbReference>
<dbReference type="InterPro" id="IPR006086">
    <property type="entry name" value="XPG-I_dom"/>
</dbReference>
<dbReference type="InterPro" id="IPR029060">
    <property type="entry name" value="PIN-like_dom_sf"/>
</dbReference>
<dbReference type="SMART" id="SM00484">
    <property type="entry name" value="XPGI"/>
    <property type="match status" value="1"/>
</dbReference>
<dbReference type="GO" id="GO:0005634">
    <property type="term" value="C:nucleus"/>
    <property type="evidence" value="ECO:0007669"/>
    <property type="project" value="TreeGrafter"/>
</dbReference>
<evidence type="ECO:0000256" key="1">
    <source>
        <dbReference type="SAM" id="MobiDB-lite"/>
    </source>
</evidence>